<dbReference type="GO" id="GO:0005198">
    <property type="term" value="F:structural molecule activity"/>
    <property type="evidence" value="ECO:0007669"/>
    <property type="project" value="UniProtKB-UniRule"/>
</dbReference>
<keyword evidence="3" id="KW-0964">Secreted</keyword>
<reference evidence="6" key="1">
    <citation type="submission" date="2011-06" db="EMBL/GenBank/DDBJ databases">
        <authorList>
            <person name="Zhang W.-J."/>
            <person name="Santini C.-L."/>
            <person name="Mangenot S."/>
            <person name="Calteau A."/>
            <person name="Lajus A."/>
            <person name="Barbe V."/>
            <person name="Medigue C."/>
            <person name="Wu L.-F."/>
        </authorList>
    </citation>
    <scope>NUCLEOTIDE SEQUENCE</scope>
    <source>
        <strain evidence="6">MO-1</strain>
    </source>
</reference>
<evidence type="ECO:0000313" key="6">
    <source>
        <dbReference type="EMBL" id="AFK73944.1"/>
    </source>
</evidence>
<dbReference type="Pfam" id="PF00669">
    <property type="entry name" value="Flagellin_N"/>
    <property type="match status" value="1"/>
</dbReference>
<proteinExistence type="inferred from homology"/>
<reference evidence="7" key="3">
    <citation type="submission" date="2015-04" db="EMBL/GenBank/DDBJ databases">
        <authorList>
            <person name="Syromyatnikov M.Y."/>
            <person name="Popov V.N."/>
        </authorList>
    </citation>
    <scope>NUCLEOTIDE SEQUENCE</scope>
    <source>
        <strain evidence="7">MO-1</strain>
    </source>
</reference>
<name>I3V6X4_MAGMO</name>
<keyword evidence="6" id="KW-0282">Flagellum</keyword>
<dbReference type="EMBL" id="JN177320">
    <property type="protein sequence ID" value="AFK73944.1"/>
    <property type="molecule type" value="Genomic_DNA"/>
</dbReference>
<evidence type="ECO:0000259" key="4">
    <source>
        <dbReference type="Pfam" id="PF00669"/>
    </source>
</evidence>
<comment type="function">
    <text evidence="3">Flagellin is the subunit protein which polymerizes to form the filaments of bacterial flagella.</text>
</comment>
<dbReference type="PANTHER" id="PTHR42792">
    <property type="entry name" value="FLAGELLIN"/>
    <property type="match status" value="1"/>
</dbReference>
<evidence type="ECO:0000259" key="5">
    <source>
        <dbReference type="Pfam" id="PF00700"/>
    </source>
</evidence>
<keyword evidence="2 3" id="KW-0975">Bacterial flagellum</keyword>
<evidence type="ECO:0000256" key="2">
    <source>
        <dbReference type="ARBA" id="ARBA00023143"/>
    </source>
</evidence>
<dbReference type="PRINTS" id="PR00207">
    <property type="entry name" value="FLAGELLIN"/>
</dbReference>
<keyword evidence="6" id="KW-0969">Cilium</keyword>
<reference evidence="6" key="2">
    <citation type="journal article" date="2012" name="J. Mol. Biol.">
        <title>Complex spatial organization and flagellin composition of flagellar propeller from marine magnetotactic ovoid strain MO-1.</title>
        <authorList>
            <person name="Zhang W.J."/>
            <person name="Santini C.L."/>
            <person name="Bernadac A."/>
            <person name="Ruan J."/>
            <person name="Zhang S.D."/>
            <person name="Kato T."/>
            <person name="Li Y."/>
            <person name="Namba K."/>
            <person name="Wu L.F."/>
        </authorList>
    </citation>
    <scope>NUCLEOTIDE SEQUENCE</scope>
    <source>
        <strain evidence="6">MO-1</strain>
    </source>
</reference>
<dbReference type="Gene3D" id="6.10.10.10">
    <property type="entry name" value="Flagellar export chaperone, C-terminal domain"/>
    <property type="match status" value="1"/>
</dbReference>
<gene>
    <name evidence="6" type="primary">fliC12</name>
    <name evidence="7" type="synonym">fliC</name>
    <name evidence="7" type="ORF">MAGMO_3572</name>
</gene>
<comment type="similarity">
    <text evidence="1 3">Belongs to the bacterial flagellin family.</text>
</comment>
<evidence type="ECO:0000313" key="7">
    <source>
        <dbReference type="EMBL" id="CRH07708.1"/>
    </source>
</evidence>
<dbReference type="EMBL" id="LO017727">
    <property type="protein sequence ID" value="CRH07708.1"/>
    <property type="molecule type" value="Genomic_DNA"/>
</dbReference>
<dbReference type="InterPro" id="IPR046358">
    <property type="entry name" value="Flagellin_C"/>
</dbReference>
<protein>
    <recommendedName>
        <fullName evidence="3">Flagellin</fullName>
    </recommendedName>
</protein>
<sequence>MALTINTNVAALKATSNLSLSNRSLNKSFERLSSGLRVNSAADDAAGLSIASRLSAQVRGTNQAIRNSNDAISLIQVTEGALGETEAALQRIRELAVQASSDTMTSTDRDNIQVEVDELVSEIDRIAFDTQFNGVTLLSAGGAQFSMQVGANEDQQVYLSVTQAHASGLLGWDKISMGSATATSAITGIDTALDSVNSARARLGAMQNRFESIVTNLTSISEGTQEAHSRIMDADVATETANLTRAAIIQQAGVAILAQANQQPQLVLSLLG</sequence>
<dbReference type="GO" id="GO:0009288">
    <property type="term" value="C:bacterial-type flagellum"/>
    <property type="evidence" value="ECO:0007669"/>
    <property type="project" value="UniProtKB-SubCell"/>
</dbReference>
<feature type="domain" description="Flagellin N-terminal" evidence="4">
    <location>
        <begin position="5"/>
        <end position="140"/>
    </location>
</feature>
<dbReference type="InterPro" id="IPR001029">
    <property type="entry name" value="Flagellin_N"/>
</dbReference>
<accession>I3V6X4</accession>
<evidence type="ECO:0000256" key="1">
    <source>
        <dbReference type="ARBA" id="ARBA00005709"/>
    </source>
</evidence>
<dbReference type="AlphaFoldDB" id="I3V6X4"/>
<dbReference type="SUPFAM" id="SSF64518">
    <property type="entry name" value="Phase 1 flagellin"/>
    <property type="match status" value="1"/>
</dbReference>
<dbReference type="GO" id="GO:0005576">
    <property type="term" value="C:extracellular region"/>
    <property type="evidence" value="ECO:0007669"/>
    <property type="project" value="UniProtKB-SubCell"/>
</dbReference>
<dbReference type="Gene3D" id="1.20.1330.10">
    <property type="entry name" value="f41 fragment of flagellin, N-terminal domain"/>
    <property type="match status" value="2"/>
</dbReference>
<dbReference type="InterPro" id="IPR001492">
    <property type="entry name" value="Flagellin"/>
</dbReference>
<comment type="subcellular location">
    <subcellularLocation>
        <location evidence="3">Secreted</location>
    </subcellularLocation>
    <subcellularLocation>
        <location evidence="3">Bacterial flagellum</location>
    </subcellularLocation>
</comment>
<evidence type="ECO:0000256" key="3">
    <source>
        <dbReference type="RuleBase" id="RU362073"/>
    </source>
</evidence>
<dbReference type="Pfam" id="PF00700">
    <property type="entry name" value="Flagellin_C"/>
    <property type="match status" value="1"/>
</dbReference>
<dbReference type="InterPro" id="IPR042187">
    <property type="entry name" value="Flagellin_C_sub2"/>
</dbReference>
<keyword evidence="6" id="KW-0966">Cell projection</keyword>
<feature type="domain" description="Flagellin C-terminal" evidence="5">
    <location>
        <begin position="187"/>
        <end position="271"/>
    </location>
</feature>
<organism evidence="6">
    <name type="scientific">Magnetococcus massalia (strain MO-1)</name>
    <dbReference type="NCBI Taxonomy" id="451514"/>
    <lineage>
        <taxon>Bacteria</taxon>
        <taxon>Pseudomonadati</taxon>
        <taxon>Pseudomonadota</taxon>
        <taxon>Magnetococcia</taxon>
        <taxon>Magnetococcales</taxon>
        <taxon>Magnetococcaceae</taxon>
        <taxon>Magnetococcus</taxon>
    </lineage>
</organism>
<dbReference type="PANTHER" id="PTHR42792:SF2">
    <property type="entry name" value="FLAGELLIN"/>
    <property type="match status" value="1"/>
</dbReference>